<sequence length="563" mass="62639">MFRMPRRALALLFPLLCPGLEVQAAPPERPNVLLIVADDLGFSDTQPFGGEISTPTLQGLADQGVRLTNFYAGPTCSVSRSMLLTGVDNHQAGLGTMAEYLQPEQQGKPGYEGHLNKRVATLAELLRDNGYNTFMTGKWHLGATAETNAAARGFERSYTLLPGGASHMDKTQMFPGNYKARYLEDGKDVSIPEDFYSSDFYTDRLLAYLKQDRQPGKPFFAYLAFTAPHWPLQAPDQYLAKYAGAYADGYEALRQKRLARMIELGILPPGTQANDPLKDKLPRWEELTEAQRMEQTRAMQIYAAMVDNLDHNIGRVVEHLRKTGELDNTLILFMSDNGPESSTAESLGTTEDRNGIKDWVDQTFDNSPENMGRKGSYVTLGPKWAQVGATPFPYFKSFVAKGGIQVPAIIRYPQAVEGGQINRDVLHAMDFVPTVLELAGVKYPGQYQGNRLLALQGRSMLAALKGQDQPERALGWEFNGRRAMYKGQWAAQMQKPPYGTGNWELYDLSGDPAFRHDLSASNPEKVAELAADWEAYSQNNGIVPAPIRYKYGQMNCLFTTCIQ</sequence>
<evidence type="ECO:0000256" key="1">
    <source>
        <dbReference type="ARBA" id="ARBA00008779"/>
    </source>
</evidence>
<feature type="signal peptide" evidence="2">
    <location>
        <begin position="1"/>
        <end position="24"/>
    </location>
</feature>
<dbReference type="Pfam" id="PF00884">
    <property type="entry name" value="Sulfatase"/>
    <property type="match status" value="1"/>
</dbReference>
<reference evidence="5" key="1">
    <citation type="submission" date="2016-10" db="EMBL/GenBank/DDBJ databases">
        <authorList>
            <person name="Varghese N."/>
            <person name="Submissions S."/>
        </authorList>
    </citation>
    <scope>NUCLEOTIDE SEQUENCE [LARGE SCALE GENOMIC DNA]</scope>
    <source>
        <strain evidence="5">JCM 21621</strain>
    </source>
</reference>
<dbReference type="SUPFAM" id="SSF53649">
    <property type="entry name" value="Alkaline phosphatase-like"/>
    <property type="match status" value="1"/>
</dbReference>
<dbReference type="CDD" id="cd16025">
    <property type="entry name" value="PAS_like"/>
    <property type="match status" value="1"/>
</dbReference>
<dbReference type="InterPro" id="IPR000917">
    <property type="entry name" value="Sulfatase_N"/>
</dbReference>
<evidence type="ECO:0000313" key="4">
    <source>
        <dbReference type="EMBL" id="SDN09556.1"/>
    </source>
</evidence>
<protein>
    <submittedName>
        <fullName evidence="4">Arylsulfatase</fullName>
    </submittedName>
</protein>
<feature type="domain" description="Sulfatase N-terminal" evidence="3">
    <location>
        <begin position="30"/>
        <end position="441"/>
    </location>
</feature>
<comment type="similarity">
    <text evidence="1">Belongs to the sulfatase family.</text>
</comment>
<organism evidence="4 5">
    <name type="scientific">Pseudomonas jinjuensis</name>
    <dbReference type="NCBI Taxonomy" id="198616"/>
    <lineage>
        <taxon>Bacteria</taxon>
        <taxon>Pseudomonadati</taxon>
        <taxon>Pseudomonadota</taxon>
        <taxon>Gammaproteobacteria</taxon>
        <taxon>Pseudomonadales</taxon>
        <taxon>Pseudomonadaceae</taxon>
        <taxon>Pseudomonas</taxon>
    </lineage>
</organism>
<evidence type="ECO:0000259" key="3">
    <source>
        <dbReference type="Pfam" id="PF00884"/>
    </source>
</evidence>
<name>A0A1G9YMB9_9PSED</name>
<dbReference type="RefSeq" id="WP_084313115.1">
    <property type="nucleotide sequence ID" value="NZ_FNIJ01000001.1"/>
</dbReference>
<dbReference type="InterPro" id="IPR017850">
    <property type="entry name" value="Alkaline_phosphatase_core_sf"/>
</dbReference>
<feature type="chain" id="PRO_5017426693" evidence="2">
    <location>
        <begin position="25"/>
        <end position="563"/>
    </location>
</feature>
<dbReference type="EMBL" id="FNIJ01000001">
    <property type="protein sequence ID" value="SDN09556.1"/>
    <property type="molecule type" value="Genomic_DNA"/>
</dbReference>
<dbReference type="OrthoDB" id="9803751at2"/>
<accession>A0A1G9YMB9</accession>
<keyword evidence="2" id="KW-0732">Signal</keyword>
<dbReference type="Proteomes" id="UP000242957">
    <property type="component" value="Unassembled WGS sequence"/>
</dbReference>
<keyword evidence="5" id="KW-1185">Reference proteome</keyword>
<gene>
    <name evidence="4" type="ORF">SAMN05216193_101100</name>
</gene>
<dbReference type="Gene3D" id="3.30.1120.10">
    <property type="match status" value="1"/>
</dbReference>
<dbReference type="AlphaFoldDB" id="A0A1G9YMB9"/>
<dbReference type="STRING" id="198616.SAMN05216193_101100"/>
<dbReference type="InterPro" id="IPR050738">
    <property type="entry name" value="Sulfatase"/>
</dbReference>
<dbReference type="GO" id="GO:0004065">
    <property type="term" value="F:arylsulfatase activity"/>
    <property type="evidence" value="ECO:0007669"/>
    <property type="project" value="TreeGrafter"/>
</dbReference>
<evidence type="ECO:0000256" key="2">
    <source>
        <dbReference type="SAM" id="SignalP"/>
    </source>
</evidence>
<dbReference type="Gene3D" id="3.40.720.10">
    <property type="entry name" value="Alkaline Phosphatase, subunit A"/>
    <property type="match status" value="1"/>
</dbReference>
<proteinExistence type="inferred from homology"/>
<dbReference type="PANTHER" id="PTHR42693:SF33">
    <property type="entry name" value="ARYLSULFATASE"/>
    <property type="match status" value="1"/>
</dbReference>
<dbReference type="PANTHER" id="PTHR42693">
    <property type="entry name" value="ARYLSULFATASE FAMILY MEMBER"/>
    <property type="match status" value="1"/>
</dbReference>
<evidence type="ECO:0000313" key="5">
    <source>
        <dbReference type="Proteomes" id="UP000242957"/>
    </source>
</evidence>